<keyword evidence="1" id="KW-0614">Plasmid</keyword>
<dbReference type="EMBL" id="AP023416">
    <property type="protein sequence ID" value="BCK79974.1"/>
    <property type="molecule type" value="Genomic_DNA"/>
</dbReference>
<keyword evidence="2" id="KW-1185">Reference proteome</keyword>
<gene>
    <name evidence="1" type="ORF">MM35RIKEN_21660</name>
</gene>
<dbReference type="KEGG" id="vfa:MM35RIKEN_21660"/>
<accession>A0A810PWE1</accession>
<reference evidence="1" key="1">
    <citation type="submission" date="2020-09" db="EMBL/GenBank/DDBJ databases">
        <title>New species isolated from human feces.</title>
        <authorList>
            <person name="Kitahara M."/>
            <person name="Shigeno Y."/>
            <person name="Shime M."/>
            <person name="Matsumoto Y."/>
            <person name="Nakamura S."/>
            <person name="Motooka D."/>
            <person name="Fukuoka S."/>
            <person name="Nishikawa H."/>
            <person name="Benno Y."/>
        </authorList>
    </citation>
    <scope>NUCLEOTIDE SEQUENCE</scope>
    <source>
        <strain evidence="1">MM35</strain>
        <plasmid evidence="1">pMM35_01</plasmid>
    </source>
</reference>
<dbReference type="Proteomes" id="UP000681343">
    <property type="component" value="Plasmid pMM35_01"/>
</dbReference>
<geneLocation type="plasmid" evidence="1 2">
    <name>pMM35_01</name>
</geneLocation>
<proteinExistence type="predicted"/>
<dbReference type="AlphaFoldDB" id="A0A810PWE1"/>
<dbReference type="RefSeq" id="WP_212822044.1">
    <property type="nucleotide sequence ID" value="NZ_AP023416.1"/>
</dbReference>
<evidence type="ECO:0000313" key="2">
    <source>
        <dbReference type="Proteomes" id="UP000681343"/>
    </source>
</evidence>
<organism evidence="1 2">
    <name type="scientific">Vescimonas fastidiosa</name>
    <dbReference type="NCBI Taxonomy" id="2714353"/>
    <lineage>
        <taxon>Bacteria</taxon>
        <taxon>Bacillati</taxon>
        <taxon>Bacillota</taxon>
        <taxon>Clostridia</taxon>
        <taxon>Eubacteriales</taxon>
        <taxon>Oscillospiraceae</taxon>
        <taxon>Vescimonas</taxon>
    </lineage>
</organism>
<name>A0A810PWE1_9FIRM</name>
<sequence>MNQDLTKGPVTKSMLLFAVPMILGDLLQQRYNIADSLKSPLTEISGLFSCELEFV</sequence>
<protein>
    <submittedName>
        <fullName evidence="1">Uncharacterized protein</fullName>
    </submittedName>
</protein>
<evidence type="ECO:0000313" key="1">
    <source>
        <dbReference type="EMBL" id="BCK79974.1"/>
    </source>
</evidence>